<feature type="domain" description="FAD dependent oxidoreductase" evidence="3">
    <location>
        <begin position="7"/>
        <end position="364"/>
    </location>
</feature>
<dbReference type="InterPro" id="IPR027266">
    <property type="entry name" value="TrmE/GcvT-like"/>
</dbReference>
<dbReference type="SUPFAM" id="SSF54373">
    <property type="entry name" value="FAD-linked reductases, C-terminal domain"/>
    <property type="match status" value="1"/>
</dbReference>
<dbReference type="Pfam" id="PF01266">
    <property type="entry name" value="DAO"/>
    <property type="match status" value="1"/>
</dbReference>
<dbReference type="InterPro" id="IPR029043">
    <property type="entry name" value="GcvT/YgfZ_C"/>
</dbReference>
<dbReference type="SUPFAM" id="SSF103025">
    <property type="entry name" value="Folate-binding domain"/>
    <property type="match status" value="1"/>
</dbReference>
<evidence type="ECO:0000313" key="8">
    <source>
        <dbReference type="Proteomes" id="UP001237448"/>
    </source>
</evidence>
<evidence type="ECO:0000256" key="1">
    <source>
        <dbReference type="ARBA" id="ARBA00008609"/>
    </source>
</evidence>
<evidence type="ECO:0000259" key="5">
    <source>
        <dbReference type="Pfam" id="PF08669"/>
    </source>
</evidence>
<dbReference type="InterPro" id="IPR013977">
    <property type="entry name" value="GcvT_C"/>
</dbReference>
<evidence type="ECO:0000313" key="7">
    <source>
        <dbReference type="EMBL" id="MDQ0390727.1"/>
    </source>
</evidence>
<dbReference type="Gene3D" id="3.30.1360.120">
    <property type="entry name" value="Probable tRNA modification gtpase trme, domain 1"/>
    <property type="match status" value="1"/>
</dbReference>
<dbReference type="GO" id="GO:0047865">
    <property type="term" value="F:dimethylglycine dehydrogenase activity"/>
    <property type="evidence" value="ECO:0007669"/>
    <property type="project" value="UniProtKB-EC"/>
</dbReference>
<dbReference type="PANTHER" id="PTHR43757:SF2">
    <property type="entry name" value="AMINOMETHYLTRANSFERASE, MITOCHONDRIAL"/>
    <property type="match status" value="1"/>
</dbReference>
<accession>A0ABU0F7Z5</accession>
<dbReference type="EMBL" id="JAUSVK010000001">
    <property type="protein sequence ID" value="MDQ0390727.1"/>
    <property type="molecule type" value="Genomic_DNA"/>
</dbReference>
<keyword evidence="2 7" id="KW-0560">Oxidoreductase</keyword>
<evidence type="ECO:0000256" key="2">
    <source>
        <dbReference type="ARBA" id="ARBA00023002"/>
    </source>
</evidence>
<dbReference type="SUPFAM" id="SSF101790">
    <property type="entry name" value="Aminomethyltransferase beta-barrel domain"/>
    <property type="match status" value="1"/>
</dbReference>
<dbReference type="InterPro" id="IPR032503">
    <property type="entry name" value="FAO_M"/>
</dbReference>
<protein>
    <submittedName>
        <fullName evidence="7">Dimethylglycine dehydrogenase</fullName>
        <ecNumber evidence="7">1.5.8.4</ecNumber>
    </submittedName>
</protein>
<keyword evidence="8" id="KW-1185">Reference proteome</keyword>
<gene>
    <name evidence="7" type="ORF">J3R73_000519</name>
</gene>
<proteinExistence type="inferred from homology"/>
<feature type="domain" description="Aminomethyltransferase C-terminal" evidence="5">
    <location>
        <begin position="717"/>
        <end position="795"/>
    </location>
</feature>
<dbReference type="Gene3D" id="3.50.50.60">
    <property type="entry name" value="FAD/NAD(P)-binding domain"/>
    <property type="match status" value="1"/>
</dbReference>
<dbReference type="EC" id="1.5.8.4" evidence="7"/>
<dbReference type="InterPro" id="IPR006076">
    <property type="entry name" value="FAD-dep_OxRdtase"/>
</dbReference>
<dbReference type="PROSITE" id="PS51257">
    <property type="entry name" value="PROKAR_LIPOPROTEIN"/>
    <property type="match status" value="1"/>
</dbReference>
<dbReference type="Proteomes" id="UP001237448">
    <property type="component" value="Unassembled WGS sequence"/>
</dbReference>
<dbReference type="Pfam" id="PF16350">
    <property type="entry name" value="FAO_M"/>
    <property type="match status" value="1"/>
</dbReference>
<dbReference type="SUPFAM" id="SSF51905">
    <property type="entry name" value="FAD/NAD(P)-binding domain"/>
    <property type="match status" value="1"/>
</dbReference>
<evidence type="ECO:0000259" key="3">
    <source>
        <dbReference type="Pfam" id="PF01266"/>
    </source>
</evidence>
<dbReference type="Gene3D" id="3.30.70.1400">
    <property type="entry name" value="Aminomethyltransferase beta-barrel domains"/>
    <property type="match status" value="1"/>
</dbReference>
<dbReference type="InterPro" id="IPR006222">
    <property type="entry name" value="GCVT_N"/>
</dbReference>
<evidence type="ECO:0000259" key="6">
    <source>
        <dbReference type="Pfam" id="PF16350"/>
    </source>
</evidence>
<dbReference type="InterPro" id="IPR028896">
    <property type="entry name" value="GcvT/YgfZ/DmdA"/>
</dbReference>
<dbReference type="Gene3D" id="2.40.30.110">
    <property type="entry name" value="Aminomethyltransferase beta-barrel domains"/>
    <property type="match status" value="1"/>
</dbReference>
<evidence type="ECO:0000259" key="4">
    <source>
        <dbReference type="Pfam" id="PF01571"/>
    </source>
</evidence>
<dbReference type="Pfam" id="PF08669">
    <property type="entry name" value="GCV_T_C"/>
    <property type="match status" value="1"/>
</dbReference>
<reference evidence="7 8" key="1">
    <citation type="submission" date="2023-07" db="EMBL/GenBank/DDBJ databases">
        <title>Genomic Encyclopedia of Type Strains, Phase IV (KMG-IV): sequencing the most valuable type-strain genomes for metagenomic binning, comparative biology and taxonomic classification.</title>
        <authorList>
            <person name="Goeker M."/>
        </authorList>
    </citation>
    <scope>NUCLEOTIDE SEQUENCE [LARGE SCALE GENOMIC DNA]</scope>
    <source>
        <strain evidence="7 8">DSM 5896</strain>
    </source>
</reference>
<dbReference type="Gene3D" id="3.30.9.10">
    <property type="entry name" value="D-Amino Acid Oxidase, subunit A, domain 2"/>
    <property type="match status" value="1"/>
</dbReference>
<organism evidence="7 8">
    <name type="scientific">Labrys monachus</name>
    <dbReference type="NCBI Taxonomy" id="217067"/>
    <lineage>
        <taxon>Bacteria</taxon>
        <taxon>Pseudomonadati</taxon>
        <taxon>Pseudomonadota</taxon>
        <taxon>Alphaproteobacteria</taxon>
        <taxon>Hyphomicrobiales</taxon>
        <taxon>Xanthobacteraceae</taxon>
        <taxon>Labrys</taxon>
    </lineage>
</organism>
<comment type="caution">
    <text evidence="7">The sequence shown here is derived from an EMBL/GenBank/DDBJ whole genome shotgun (WGS) entry which is preliminary data.</text>
</comment>
<feature type="domain" description="FAD dependent oxidoreductase central" evidence="6">
    <location>
        <begin position="370"/>
        <end position="420"/>
    </location>
</feature>
<sequence length="803" mass="87744">MKTDVRAVVIGGGVVGCSILYHLAKIGWTDVALIEKNELTSGSTWHAAGGMHTFNGDANVSRLQKYTIDLYRELEALTGQSCGIHANGGLMLAANEGEMDYLRLVASRARYLGMDTEIIPVAEAKRRNVLIEERFFTGALWRADGGHVDPWSTTHAYAAAARKLGAEIHRFTRVTGLSQRLDGSWDVATDKGTIHAEHVVNAGGLWAREVGRMVGIELPVLAMEHHYIVTEAIPELEGLEREIINTTDFSGEIYVRQEGKGALLGTYEHNCTPWSVDRTPDDFATQLLPDAFDRIAPELEVGFEHFPAVGRAGVRKSVNGPFTFAPDGNPLVGPVKGLPNFWVACAVMAGFSQGGGIGLILSRWMAENDPGQDVIAMDVARFGTFATPRYTKAKVIENYRRRFRLAYPNEELPDARPLRRTPVYDRLKAAGAVFGANFGLEHALWFAPAGVEPREEPTYRRSNAFAHVKAECLAVREAVGLYETSNYGKYEISGAGARAWLDTLLACRLPKPGRMAIAPMLNEAGRIVGDLSIACLAFDRYLLIGSGFAEAFHLRWFWQRKPPADVHVRSAASTLTGFSVAGPNARTLMQRLVREDLAPDAFRLFAVKETAVGMSPAIFTRAGFTGELGYEIWVTPDYQATLYDEIMEAGGDLGLTLFGGRALSSLRLEKAYGSFNKDFRPDYTPAGTGLDLFVDFAKPGFTGRDAVLAEREKGPKKRFAVLEVDSDTEVIGYEPILKGGEVVGHVTSGGYGHYVGKSLAIGYVKAEHAEDGAEFTIDIFGQDRPAILRKAPLHDPNGGRLRG</sequence>
<dbReference type="Pfam" id="PF01571">
    <property type="entry name" value="GCV_T"/>
    <property type="match status" value="1"/>
</dbReference>
<dbReference type="PANTHER" id="PTHR43757">
    <property type="entry name" value="AMINOMETHYLTRANSFERASE"/>
    <property type="match status" value="1"/>
</dbReference>
<dbReference type="InterPro" id="IPR036188">
    <property type="entry name" value="FAD/NAD-bd_sf"/>
</dbReference>
<name>A0ABU0F7Z5_9HYPH</name>
<feature type="domain" description="GCVT N-terminal" evidence="4">
    <location>
        <begin position="423"/>
        <end position="698"/>
    </location>
</feature>
<dbReference type="RefSeq" id="WP_307422097.1">
    <property type="nucleotide sequence ID" value="NZ_JAUSVK010000001.1"/>
</dbReference>
<comment type="similarity">
    <text evidence="1">Belongs to the GcvT family.</text>
</comment>